<dbReference type="AlphaFoldDB" id="A0A9N7U777"/>
<dbReference type="Proteomes" id="UP001153269">
    <property type="component" value="Unassembled WGS sequence"/>
</dbReference>
<accession>A0A9N7U777</accession>
<proteinExistence type="predicted"/>
<comment type="caution">
    <text evidence="1">The sequence shown here is derived from an EMBL/GenBank/DDBJ whole genome shotgun (WGS) entry which is preliminary data.</text>
</comment>
<evidence type="ECO:0000313" key="2">
    <source>
        <dbReference type="Proteomes" id="UP001153269"/>
    </source>
</evidence>
<organism evidence="1 2">
    <name type="scientific">Pleuronectes platessa</name>
    <name type="common">European plaice</name>
    <dbReference type="NCBI Taxonomy" id="8262"/>
    <lineage>
        <taxon>Eukaryota</taxon>
        <taxon>Metazoa</taxon>
        <taxon>Chordata</taxon>
        <taxon>Craniata</taxon>
        <taxon>Vertebrata</taxon>
        <taxon>Euteleostomi</taxon>
        <taxon>Actinopterygii</taxon>
        <taxon>Neopterygii</taxon>
        <taxon>Teleostei</taxon>
        <taxon>Neoteleostei</taxon>
        <taxon>Acanthomorphata</taxon>
        <taxon>Carangaria</taxon>
        <taxon>Pleuronectiformes</taxon>
        <taxon>Pleuronectoidei</taxon>
        <taxon>Pleuronectidae</taxon>
        <taxon>Pleuronectes</taxon>
    </lineage>
</organism>
<protein>
    <submittedName>
        <fullName evidence="1">Uncharacterized protein</fullName>
    </submittedName>
</protein>
<keyword evidence="2" id="KW-1185">Reference proteome</keyword>
<gene>
    <name evidence="1" type="ORF">PLEPLA_LOCUS12909</name>
</gene>
<reference evidence="1" key="1">
    <citation type="submission" date="2020-03" db="EMBL/GenBank/DDBJ databases">
        <authorList>
            <person name="Weist P."/>
        </authorList>
    </citation>
    <scope>NUCLEOTIDE SEQUENCE</scope>
</reference>
<evidence type="ECO:0000313" key="1">
    <source>
        <dbReference type="EMBL" id="CAB1424979.1"/>
    </source>
</evidence>
<dbReference type="EMBL" id="CADEAL010000771">
    <property type="protein sequence ID" value="CAB1424979.1"/>
    <property type="molecule type" value="Genomic_DNA"/>
</dbReference>
<name>A0A9N7U777_PLEPL</name>
<sequence>MSSPLNTIPIEKYAVQDVSPQHYVQSGVIPLDGQNIWKQFGLKKVSRRGWQLDCVSTSEHVIARAKHKAGQLTILPANRCLYVKDRLWSLSHAPWALKTKHRLTGQL</sequence>